<dbReference type="EMBL" id="MH834621">
    <property type="protein sequence ID" value="AYN58631.1"/>
    <property type="molecule type" value="Genomic_DNA"/>
</dbReference>
<gene>
    <name evidence="1" type="primary">9</name>
    <name evidence="1" type="ORF">PBI_NANDITA_9</name>
</gene>
<dbReference type="InterPro" id="IPR011231">
    <property type="entry name" value="Phage_VT1-Sakai_H0018"/>
</dbReference>
<dbReference type="RefSeq" id="YP_010760838.1">
    <property type="nucleotide sequence ID" value="NC_073588.1"/>
</dbReference>
<reference evidence="1 2" key="1">
    <citation type="submission" date="2018-09" db="EMBL/GenBank/DDBJ databases">
        <authorList>
            <person name="Zack K."/>
            <person name="Stoner T.H."/>
            <person name="Garlena R.A."/>
            <person name="Russell D.A."/>
            <person name="Pope W.H."/>
            <person name="Jacobs-Sera D."/>
            <person name="Hatfull G.F."/>
        </authorList>
    </citation>
    <scope>NUCLEOTIDE SEQUENCE [LARGE SCALE GENOMIC DNA]</scope>
</reference>
<name>A0A3G2KI40_9CAUD</name>
<proteinExistence type="predicted"/>
<evidence type="ECO:0000313" key="2">
    <source>
        <dbReference type="Proteomes" id="UP000267628"/>
    </source>
</evidence>
<sequence length="120" mass="11655">MGSQVHLFNPGEDVTFTAGAAITGGQLLFVSGNRTASPTTASTPAWVGTAAFDAASGEKVTVVKGGVQRVVASGAIAAGDRVIPAAAGKVATLGAGDSSHSVGIALTGGTNVAVEIDFSR</sequence>
<accession>A0A3G2KI40</accession>
<dbReference type="KEGG" id="vg:80033937"/>
<dbReference type="Pfam" id="PF09956">
    <property type="entry name" value="Phage_cement_2"/>
    <property type="match status" value="1"/>
</dbReference>
<keyword evidence="2" id="KW-1185">Reference proteome</keyword>
<evidence type="ECO:0000313" key="1">
    <source>
        <dbReference type="EMBL" id="AYN58631.1"/>
    </source>
</evidence>
<dbReference type="GeneID" id="80033937"/>
<organism evidence="1 2">
    <name type="scientific">Arthrobacter phage Nandita</name>
    <dbReference type="NCBI Taxonomy" id="2419963"/>
    <lineage>
        <taxon>Viruses</taxon>
        <taxon>Duplodnaviria</taxon>
        <taxon>Heunggongvirae</taxon>
        <taxon>Uroviricota</taxon>
        <taxon>Caudoviricetes</taxon>
        <taxon>Daemsvirinae</taxon>
        <taxon>Nanditavirus</taxon>
        <taxon>Nanditavirus nandita</taxon>
    </lineage>
</organism>
<protein>
    <submittedName>
        <fullName evidence="1">Scaffolding protein</fullName>
    </submittedName>
</protein>
<dbReference type="Proteomes" id="UP000267628">
    <property type="component" value="Segment"/>
</dbReference>